<comment type="caution">
    <text evidence="1">The sequence shown here is derived from an EMBL/GenBank/DDBJ whole genome shotgun (WGS) entry which is preliminary data.</text>
</comment>
<dbReference type="RefSeq" id="WP_347286780.1">
    <property type="nucleotide sequence ID" value="NZ_JAUZQE010000010.1"/>
</dbReference>
<organism evidence="1 2">
    <name type="scientific">Yanghanlia caeni</name>
    <dbReference type="NCBI Taxonomy" id="3064283"/>
    <lineage>
        <taxon>Bacteria</taxon>
        <taxon>Pseudomonadati</taxon>
        <taxon>Pseudomonadota</taxon>
        <taxon>Betaproteobacteria</taxon>
        <taxon>Burkholderiales</taxon>
        <taxon>Alcaligenaceae</taxon>
        <taxon>Yanghanlia</taxon>
    </lineage>
</organism>
<name>A0ABU1D592_9BURK</name>
<evidence type="ECO:0008006" key="3">
    <source>
        <dbReference type="Google" id="ProtNLM"/>
    </source>
</evidence>
<evidence type="ECO:0000313" key="2">
    <source>
        <dbReference type="Proteomes" id="UP001232156"/>
    </source>
</evidence>
<keyword evidence="2" id="KW-1185">Reference proteome</keyword>
<protein>
    <recommendedName>
        <fullName evidence="3">DUF4263 domain-containing protein</fullName>
    </recommendedName>
</protein>
<sequence>MSNSQNSQMNKSFLSHLMAHLLEGSQIPKVQVERSVGPVLGFFLAEVLTATLKDDGALSGRYRMLCPEFPLAKGNSLQSTNIDFLLYNEDRQALVFLELKTAGSSFSTQQVDTYLENKSKIRVDSAAYLVSDLERIKASSTEPQKYAAVQQMLETRFPGGMGAMAQCRELYVIYLVPAQLKERDGLLLKRVDKALSFGELAMDIDGPFAEEWATIGQALQQLDNNVKPNPSSIISDSGHLNYQDRVDFDGIKALCSERGAQIVVGFAGGEAALRQSDLKQLRQRAFKWDVAEGGQGHKQALNWVAGNRFIDIVLSLEAACTGLNEPSAPARIAAQIPKEDLEVGAWYSGKGRNGDVGLWDGEDFLVLGLEGKKVGPDRSDWENEYRIKREPYGTVDEGCFQPFAKLVPAHHSA</sequence>
<accession>A0ABU1D592</accession>
<dbReference type="Proteomes" id="UP001232156">
    <property type="component" value="Unassembled WGS sequence"/>
</dbReference>
<gene>
    <name evidence="1" type="ORF">Q8947_06300</name>
</gene>
<proteinExistence type="predicted"/>
<reference evidence="1 2" key="1">
    <citation type="submission" date="2023-08" db="EMBL/GenBank/DDBJ databases">
        <title>Alcaligenaceae gen. nov., a novel taxon isolated from the sludge of Yixing Pesticide Factory.</title>
        <authorList>
            <person name="Ruan L."/>
        </authorList>
    </citation>
    <scope>NUCLEOTIDE SEQUENCE [LARGE SCALE GENOMIC DNA]</scope>
    <source>
        <strain evidence="1 2">LG-2</strain>
    </source>
</reference>
<dbReference type="EMBL" id="JAUZQE010000010">
    <property type="protein sequence ID" value="MDR4125593.1"/>
    <property type="molecule type" value="Genomic_DNA"/>
</dbReference>
<evidence type="ECO:0000313" key="1">
    <source>
        <dbReference type="EMBL" id="MDR4125593.1"/>
    </source>
</evidence>